<dbReference type="Proteomes" id="UP000196082">
    <property type="component" value="Unassembled WGS sequence"/>
</dbReference>
<evidence type="ECO:0000313" key="1">
    <source>
        <dbReference type="EMBL" id="OUM23841.1"/>
    </source>
</evidence>
<sequence length="74" mass="8344">MKTAHRISAFASRLDELQACLGRDSNRATESVTEAQRIAAELALSLEDWQLDALRIPKAERAPYRAQNPYYSAH</sequence>
<name>A0A1Y3KHT3_PSEPU</name>
<organism evidence="1 2">
    <name type="scientific">Pseudomonas putida</name>
    <name type="common">Arthrobacter siderocapsulatus</name>
    <dbReference type="NCBI Taxonomy" id="303"/>
    <lineage>
        <taxon>Bacteria</taxon>
        <taxon>Pseudomonadati</taxon>
        <taxon>Pseudomonadota</taxon>
        <taxon>Gammaproteobacteria</taxon>
        <taxon>Pseudomonadales</taxon>
        <taxon>Pseudomonadaceae</taxon>
        <taxon>Pseudomonas</taxon>
    </lineage>
</organism>
<proteinExistence type="predicted"/>
<dbReference type="RefSeq" id="WP_086978925.1">
    <property type="nucleotide sequence ID" value="NZ_NFSB01000090.1"/>
</dbReference>
<dbReference type="EMBL" id="NFSB01000090">
    <property type="protein sequence ID" value="OUM23841.1"/>
    <property type="molecule type" value="Genomic_DNA"/>
</dbReference>
<dbReference type="AlphaFoldDB" id="A0A1Y3KHT3"/>
<gene>
    <name evidence="1" type="ORF">B8W72_28500</name>
</gene>
<reference evidence="1 2" key="1">
    <citation type="submission" date="2017-05" db="EMBL/GenBank/DDBJ databases">
        <title>Whole genome sequence of Pseudomonas putida isolate 1312 commercialized as a biostimulant.</title>
        <authorList>
            <person name="Crovadore J."/>
            <person name="Blanc P."/>
            <person name="Chablais R."/>
            <person name="Cochard B."/>
            <person name="Grizard D."/>
            <person name="Lefort F."/>
        </authorList>
    </citation>
    <scope>NUCLEOTIDE SEQUENCE [LARGE SCALE GENOMIC DNA]</scope>
    <source>
        <strain evidence="1 2">1312</strain>
    </source>
</reference>
<protein>
    <submittedName>
        <fullName evidence="1">Uncharacterized protein</fullName>
    </submittedName>
</protein>
<accession>A0A1Y3KHT3</accession>
<comment type="caution">
    <text evidence="1">The sequence shown here is derived from an EMBL/GenBank/DDBJ whole genome shotgun (WGS) entry which is preliminary data.</text>
</comment>
<evidence type="ECO:0000313" key="2">
    <source>
        <dbReference type="Proteomes" id="UP000196082"/>
    </source>
</evidence>